<dbReference type="EMBL" id="MU825399">
    <property type="protein sequence ID" value="KAJ7392996.1"/>
    <property type="molecule type" value="Genomic_DNA"/>
</dbReference>
<comment type="caution">
    <text evidence="1">The sequence shown here is derived from an EMBL/GenBank/DDBJ whole genome shotgun (WGS) entry which is preliminary data.</text>
</comment>
<keyword evidence="2" id="KW-1185">Reference proteome</keyword>
<sequence length="270" mass="28700">MEIQAETDICIDELANQAVYTALARAEASGTSASDTELDSSECCSAGSSGEDTDFAAHATDIVSIVYGNVQERLSRGHVSPQEFPQADQIQAEIYIDDLASQAVYTALARAESILSANSGHQHLAETSGTSATDTELDSSECCSAGSSGEDTDFAAHAKDILNIVFGNVQERLSSSHVSPQAEQTSELNMPKNETSEIPVAQEIIAPETSQVTCSEQVAPYAGFITRADDGLQADNADVFVVDMSLVPTKKQFKKGNVGKPDKKMFKQAH</sequence>
<name>A0A9X0DAX4_9CNID</name>
<evidence type="ECO:0000313" key="2">
    <source>
        <dbReference type="Proteomes" id="UP001163046"/>
    </source>
</evidence>
<gene>
    <name evidence="1" type="ORF">OS493_008243</name>
</gene>
<organism evidence="1 2">
    <name type="scientific">Desmophyllum pertusum</name>
    <dbReference type="NCBI Taxonomy" id="174260"/>
    <lineage>
        <taxon>Eukaryota</taxon>
        <taxon>Metazoa</taxon>
        <taxon>Cnidaria</taxon>
        <taxon>Anthozoa</taxon>
        <taxon>Hexacorallia</taxon>
        <taxon>Scleractinia</taxon>
        <taxon>Caryophylliina</taxon>
        <taxon>Caryophylliidae</taxon>
        <taxon>Desmophyllum</taxon>
    </lineage>
</organism>
<accession>A0A9X0DAX4</accession>
<dbReference type="Proteomes" id="UP001163046">
    <property type="component" value="Unassembled WGS sequence"/>
</dbReference>
<evidence type="ECO:0000313" key="1">
    <source>
        <dbReference type="EMBL" id="KAJ7392996.1"/>
    </source>
</evidence>
<proteinExistence type="predicted"/>
<reference evidence="1" key="1">
    <citation type="submission" date="2023-01" db="EMBL/GenBank/DDBJ databases">
        <title>Genome assembly of the deep-sea coral Lophelia pertusa.</title>
        <authorList>
            <person name="Herrera S."/>
            <person name="Cordes E."/>
        </authorList>
    </citation>
    <scope>NUCLEOTIDE SEQUENCE</scope>
    <source>
        <strain evidence="1">USNM1676648</strain>
        <tissue evidence="1">Polyp</tissue>
    </source>
</reference>
<dbReference type="AlphaFoldDB" id="A0A9X0DAX4"/>
<dbReference type="OrthoDB" id="10670386at2759"/>
<protein>
    <submittedName>
        <fullName evidence="1">Uncharacterized protein</fullName>
    </submittedName>
</protein>